<organism evidence="2 3">
    <name type="scientific">Neorhizobium huautlense</name>
    <dbReference type="NCBI Taxonomy" id="67774"/>
    <lineage>
        <taxon>Bacteria</taxon>
        <taxon>Pseudomonadati</taxon>
        <taxon>Pseudomonadota</taxon>
        <taxon>Alphaproteobacteria</taxon>
        <taxon>Hyphomicrobiales</taxon>
        <taxon>Rhizobiaceae</taxon>
        <taxon>Rhizobium/Agrobacterium group</taxon>
        <taxon>Neorhizobium</taxon>
    </lineage>
</organism>
<name>A0ABT9PX42_9HYPH</name>
<gene>
    <name evidence="2" type="ORF">J2T09_003764</name>
</gene>
<evidence type="ECO:0000313" key="3">
    <source>
        <dbReference type="Proteomes" id="UP001241472"/>
    </source>
</evidence>
<keyword evidence="1" id="KW-1133">Transmembrane helix</keyword>
<keyword evidence="1" id="KW-0472">Membrane</keyword>
<feature type="transmembrane region" description="Helical" evidence="1">
    <location>
        <begin position="37"/>
        <end position="54"/>
    </location>
</feature>
<keyword evidence="3" id="KW-1185">Reference proteome</keyword>
<dbReference type="EMBL" id="JAUSRF010000012">
    <property type="protein sequence ID" value="MDP9838992.1"/>
    <property type="molecule type" value="Genomic_DNA"/>
</dbReference>
<feature type="transmembrane region" description="Helical" evidence="1">
    <location>
        <begin position="12"/>
        <end position="31"/>
    </location>
</feature>
<proteinExistence type="predicted"/>
<evidence type="ECO:0000313" key="2">
    <source>
        <dbReference type="EMBL" id="MDP9838992.1"/>
    </source>
</evidence>
<reference evidence="2 3" key="1">
    <citation type="submission" date="2023-07" db="EMBL/GenBank/DDBJ databases">
        <title>Sorghum-associated microbial communities from plants grown in Nebraska, USA.</title>
        <authorList>
            <person name="Schachtman D."/>
        </authorList>
    </citation>
    <scope>NUCLEOTIDE SEQUENCE [LARGE SCALE GENOMIC DNA]</scope>
    <source>
        <strain evidence="2 3">DS1307</strain>
    </source>
</reference>
<comment type="caution">
    <text evidence="2">The sequence shown here is derived from an EMBL/GenBank/DDBJ whole genome shotgun (WGS) entry which is preliminary data.</text>
</comment>
<protein>
    <recommendedName>
        <fullName evidence="4">DUF3329 domain-containing protein</fullName>
    </recommendedName>
</protein>
<sequence length="60" mass="7074">MIDPNHPFYDELWRRVLIVAVCFVWVGIELYTGNPTWAAIVAFVGVFAAYKLFWERKKPE</sequence>
<keyword evidence="1" id="KW-0812">Transmembrane</keyword>
<dbReference type="RefSeq" id="WP_306837377.1">
    <property type="nucleotide sequence ID" value="NZ_JAUSRF010000012.1"/>
</dbReference>
<evidence type="ECO:0000256" key="1">
    <source>
        <dbReference type="SAM" id="Phobius"/>
    </source>
</evidence>
<accession>A0ABT9PX42</accession>
<evidence type="ECO:0008006" key="4">
    <source>
        <dbReference type="Google" id="ProtNLM"/>
    </source>
</evidence>
<dbReference type="Proteomes" id="UP001241472">
    <property type="component" value="Unassembled WGS sequence"/>
</dbReference>